<reference evidence="3" key="3">
    <citation type="journal article" date="2017" name="Nature">
        <title>Genome sequence of the progenitor of the wheat D genome Aegilops tauschii.</title>
        <authorList>
            <person name="Luo M.C."/>
            <person name="Gu Y.Q."/>
            <person name="Puiu D."/>
            <person name="Wang H."/>
            <person name="Twardziok S.O."/>
            <person name="Deal K.R."/>
            <person name="Huo N."/>
            <person name="Zhu T."/>
            <person name="Wang L."/>
            <person name="Wang Y."/>
            <person name="McGuire P.E."/>
            <person name="Liu S."/>
            <person name="Long H."/>
            <person name="Ramasamy R.K."/>
            <person name="Rodriguez J.C."/>
            <person name="Van S.L."/>
            <person name="Yuan L."/>
            <person name="Wang Z."/>
            <person name="Xia Z."/>
            <person name="Xiao L."/>
            <person name="Anderson O.D."/>
            <person name="Ouyang S."/>
            <person name="Liang Y."/>
            <person name="Zimin A.V."/>
            <person name="Pertea G."/>
            <person name="Qi P."/>
            <person name="Bennetzen J.L."/>
            <person name="Dai X."/>
            <person name="Dawson M.W."/>
            <person name="Muller H.G."/>
            <person name="Kugler K."/>
            <person name="Rivarola-Duarte L."/>
            <person name="Spannagl M."/>
            <person name="Mayer K.F.X."/>
            <person name="Lu F.H."/>
            <person name="Bevan M.W."/>
            <person name="Leroy P."/>
            <person name="Li P."/>
            <person name="You F.M."/>
            <person name="Sun Q."/>
            <person name="Liu Z."/>
            <person name="Lyons E."/>
            <person name="Wicker T."/>
            <person name="Salzberg S.L."/>
            <person name="Devos K.M."/>
            <person name="Dvorak J."/>
        </authorList>
    </citation>
    <scope>NUCLEOTIDE SEQUENCE [LARGE SCALE GENOMIC DNA]</scope>
    <source>
        <strain evidence="3">cv. AL8/78</strain>
    </source>
</reference>
<evidence type="ECO:0000313" key="3">
    <source>
        <dbReference type="EnsemblPlants" id="AET3Gv20751500.1"/>
    </source>
</evidence>
<dbReference type="Pfam" id="PF03372">
    <property type="entry name" value="Exo_endo_phos"/>
    <property type="match status" value="1"/>
</dbReference>
<dbReference type="STRING" id="200361.A0A453FQU2"/>
<evidence type="ECO:0000256" key="1">
    <source>
        <dbReference type="SAM" id="Phobius"/>
    </source>
</evidence>
<proteinExistence type="predicted"/>
<reference evidence="4" key="1">
    <citation type="journal article" date="2014" name="Science">
        <title>Ancient hybridizations among the ancestral genomes of bread wheat.</title>
        <authorList>
            <consortium name="International Wheat Genome Sequencing Consortium,"/>
            <person name="Marcussen T."/>
            <person name="Sandve S.R."/>
            <person name="Heier L."/>
            <person name="Spannagl M."/>
            <person name="Pfeifer M."/>
            <person name="Jakobsen K.S."/>
            <person name="Wulff B.B."/>
            <person name="Steuernagel B."/>
            <person name="Mayer K.F."/>
            <person name="Olsen O.A."/>
        </authorList>
    </citation>
    <scope>NUCLEOTIDE SEQUENCE [LARGE SCALE GENOMIC DNA]</scope>
    <source>
        <strain evidence="4">cv. AL8/78</strain>
    </source>
</reference>
<feature type="domain" description="Endonuclease/exonuclease/phosphatase" evidence="2">
    <location>
        <begin position="32"/>
        <end position="252"/>
    </location>
</feature>
<reference evidence="3" key="5">
    <citation type="journal article" date="2021" name="G3 (Bethesda)">
        <title>Aegilops tauschii genome assembly Aet v5.0 features greater sequence contiguity and improved annotation.</title>
        <authorList>
            <person name="Wang L."/>
            <person name="Zhu T."/>
            <person name="Rodriguez J.C."/>
            <person name="Deal K.R."/>
            <person name="Dubcovsky J."/>
            <person name="McGuire P.E."/>
            <person name="Lux T."/>
            <person name="Spannagl M."/>
            <person name="Mayer K.F.X."/>
            <person name="Baldrich P."/>
            <person name="Meyers B.C."/>
            <person name="Huo N."/>
            <person name="Gu Y.Q."/>
            <person name="Zhou H."/>
            <person name="Devos K.M."/>
            <person name="Bennetzen J.L."/>
            <person name="Unver T."/>
            <person name="Budak H."/>
            <person name="Gulick P.J."/>
            <person name="Galiba G."/>
            <person name="Kalapos B."/>
            <person name="Nelson D.R."/>
            <person name="Li P."/>
            <person name="You F.M."/>
            <person name="Luo M.C."/>
            <person name="Dvorak J."/>
        </authorList>
    </citation>
    <scope>NUCLEOTIDE SEQUENCE [LARGE SCALE GENOMIC DNA]</scope>
    <source>
        <strain evidence="3">cv. AL8/78</strain>
    </source>
</reference>
<dbReference type="Gramene" id="AET3Gv20751500.1">
    <property type="protein sequence ID" value="AET3Gv20751500.1"/>
    <property type="gene ID" value="AET3Gv20751500"/>
</dbReference>
<sequence>MPPLLHLLKHAFVFLFLSYGWCALLYTMKILNWNVRGLGDDDKCSLVRDVITSCCPSVVCLQETKLPSLFLFKLRSFLPASYKDHVAMPSDGTAGGILVAWDSSYVLGQLVAAHRYHVTVRMSSTTSANSFLLTVVYAPCSGNDRAVFYEAVSSVATGAGLPWIVLGDFNMYRFAHEKSRGQINWNLMELFNGWAREHGLDDIQIDNRMFTWSNKISSPTLVRLDRILVNAAWNLSFLHTSASCVPATTSDHTPILVQLQAEMTRSRLFRVQNHWLQMEESRNIIQDCWSRGTRYISSSASLINFKMRRVWAALR</sequence>
<reference evidence="4" key="2">
    <citation type="journal article" date="2017" name="Nat. Plants">
        <title>The Aegilops tauschii genome reveals multiple impacts of transposons.</title>
        <authorList>
            <person name="Zhao G."/>
            <person name="Zou C."/>
            <person name="Li K."/>
            <person name="Wang K."/>
            <person name="Li T."/>
            <person name="Gao L."/>
            <person name="Zhang X."/>
            <person name="Wang H."/>
            <person name="Yang Z."/>
            <person name="Liu X."/>
            <person name="Jiang W."/>
            <person name="Mao L."/>
            <person name="Kong X."/>
            <person name="Jiao Y."/>
            <person name="Jia J."/>
        </authorList>
    </citation>
    <scope>NUCLEOTIDE SEQUENCE [LARGE SCALE GENOMIC DNA]</scope>
    <source>
        <strain evidence="4">cv. AL8/78</strain>
    </source>
</reference>
<dbReference type="SUPFAM" id="SSF56219">
    <property type="entry name" value="DNase I-like"/>
    <property type="match status" value="1"/>
</dbReference>
<protein>
    <recommendedName>
        <fullName evidence="2">Endonuclease/exonuclease/phosphatase domain-containing protein</fullName>
    </recommendedName>
</protein>
<dbReference type="GO" id="GO:0003824">
    <property type="term" value="F:catalytic activity"/>
    <property type="evidence" value="ECO:0007669"/>
    <property type="project" value="InterPro"/>
</dbReference>
<dbReference type="Gene3D" id="3.60.10.10">
    <property type="entry name" value="Endonuclease/exonuclease/phosphatase"/>
    <property type="match status" value="1"/>
</dbReference>
<feature type="transmembrane region" description="Helical" evidence="1">
    <location>
        <begin position="6"/>
        <end position="26"/>
    </location>
</feature>
<accession>A0A453FQU2</accession>
<keyword evidence="1" id="KW-0812">Transmembrane</keyword>
<reference evidence="3" key="4">
    <citation type="submission" date="2019-03" db="UniProtKB">
        <authorList>
            <consortium name="EnsemblPlants"/>
        </authorList>
    </citation>
    <scope>IDENTIFICATION</scope>
</reference>
<evidence type="ECO:0000259" key="2">
    <source>
        <dbReference type="Pfam" id="PF03372"/>
    </source>
</evidence>
<dbReference type="EnsemblPlants" id="AET3Gv20751500.1">
    <property type="protein sequence ID" value="AET3Gv20751500.1"/>
    <property type="gene ID" value="AET3Gv20751500"/>
</dbReference>
<dbReference type="InterPro" id="IPR036691">
    <property type="entry name" value="Endo/exonu/phosph_ase_sf"/>
</dbReference>
<dbReference type="PANTHER" id="PTHR33710">
    <property type="entry name" value="BNAC02G09200D PROTEIN"/>
    <property type="match status" value="1"/>
</dbReference>
<keyword evidence="4" id="KW-1185">Reference proteome</keyword>
<evidence type="ECO:0000313" key="4">
    <source>
        <dbReference type="Proteomes" id="UP000015105"/>
    </source>
</evidence>
<organism evidence="3 4">
    <name type="scientific">Aegilops tauschii subsp. strangulata</name>
    <name type="common">Goatgrass</name>
    <dbReference type="NCBI Taxonomy" id="200361"/>
    <lineage>
        <taxon>Eukaryota</taxon>
        <taxon>Viridiplantae</taxon>
        <taxon>Streptophyta</taxon>
        <taxon>Embryophyta</taxon>
        <taxon>Tracheophyta</taxon>
        <taxon>Spermatophyta</taxon>
        <taxon>Magnoliopsida</taxon>
        <taxon>Liliopsida</taxon>
        <taxon>Poales</taxon>
        <taxon>Poaceae</taxon>
        <taxon>BOP clade</taxon>
        <taxon>Pooideae</taxon>
        <taxon>Triticodae</taxon>
        <taxon>Triticeae</taxon>
        <taxon>Triticinae</taxon>
        <taxon>Aegilops</taxon>
    </lineage>
</organism>
<keyword evidence="1" id="KW-0472">Membrane</keyword>
<dbReference type="Proteomes" id="UP000015105">
    <property type="component" value="Chromosome 3D"/>
</dbReference>
<dbReference type="InterPro" id="IPR005135">
    <property type="entry name" value="Endo/exonuclease/phosphatase"/>
</dbReference>
<name>A0A453FQU2_AEGTS</name>
<dbReference type="PANTHER" id="PTHR33710:SF72">
    <property type="entry name" value="OS04G0204200 PROTEIN"/>
    <property type="match status" value="1"/>
</dbReference>
<dbReference type="OrthoDB" id="689641at2759"/>
<dbReference type="AlphaFoldDB" id="A0A453FQU2"/>
<dbReference type="OMA" id="YSHWTAH"/>
<keyword evidence="1" id="KW-1133">Transmembrane helix</keyword>